<evidence type="ECO:0000313" key="3">
    <source>
        <dbReference type="Proteomes" id="UP001066276"/>
    </source>
</evidence>
<proteinExistence type="predicted"/>
<sequence>MEQKDGSTCEKAPAHFRKNEEVFKGTAMEKGGKTTERYRPEPELDEDLEELFQEAQVVLAKQFRGKFRVLAPHVDPCMTPISGQLWGLVMKILVDNVLAPKTAAKYSKC</sequence>
<comment type="caution">
    <text evidence="2">The sequence shown here is derived from an EMBL/GenBank/DDBJ whole genome shotgun (WGS) entry which is preliminary data.</text>
</comment>
<dbReference type="Proteomes" id="UP001066276">
    <property type="component" value="Chromosome 1_1"/>
</dbReference>
<gene>
    <name evidence="2" type="ORF">NDU88_001302</name>
</gene>
<organism evidence="2 3">
    <name type="scientific">Pleurodeles waltl</name>
    <name type="common">Iberian ribbed newt</name>
    <dbReference type="NCBI Taxonomy" id="8319"/>
    <lineage>
        <taxon>Eukaryota</taxon>
        <taxon>Metazoa</taxon>
        <taxon>Chordata</taxon>
        <taxon>Craniata</taxon>
        <taxon>Vertebrata</taxon>
        <taxon>Euteleostomi</taxon>
        <taxon>Amphibia</taxon>
        <taxon>Batrachia</taxon>
        <taxon>Caudata</taxon>
        <taxon>Salamandroidea</taxon>
        <taxon>Salamandridae</taxon>
        <taxon>Pleurodelinae</taxon>
        <taxon>Pleurodeles</taxon>
    </lineage>
</organism>
<accession>A0AAV7WLJ0</accession>
<reference evidence="2" key="1">
    <citation type="journal article" date="2022" name="bioRxiv">
        <title>Sequencing and chromosome-scale assembly of the giantPleurodeles waltlgenome.</title>
        <authorList>
            <person name="Brown T."/>
            <person name="Elewa A."/>
            <person name="Iarovenko S."/>
            <person name="Subramanian E."/>
            <person name="Araus A.J."/>
            <person name="Petzold A."/>
            <person name="Susuki M."/>
            <person name="Suzuki K.-i.T."/>
            <person name="Hayashi T."/>
            <person name="Toyoda A."/>
            <person name="Oliveira C."/>
            <person name="Osipova E."/>
            <person name="Leigh N.D."/>
            <person name="Simon A."/>
            <person name="Yun M.H."/>
        </authorList>
    </citation>
    <scope>NUCLEOTIDE SEQUENCE</scope>
    <source>
        <strain evidence="2">20211129_DDA</strain>
        <tissue evidence="2">Liver</tissue>
    </source>
</reference>
<name>A0AAV7WLJ0_PLEWA</name>
<feature type="region of interest" description="Disordered" evidence="1">
    <location>
        <begin position="20"/>
        <end position="39"/>
    </location>
</feature>
<dbReference type="EMBL" id="JANPWB010000001">
    <property type="protein sequence ID" value="KAJ1213670.1"/>
    <property type="molecule type" value="Genomic_DNA"/>
</dbReference>
<dbReference type="AlphaFoldDB" id="A0AAV7WLJ0"/>
<keyword evidence="3" id="KW-1185">Reference proteome</keyword>
<protein>
    <submittedName>
        <fullName evidence="2">Uncharacterized protein</fullName>
    </submittedName>
</protein>
<evidence type="ECO:0000313" key="2">
    <source>
        <dbReference type="EMBL" id="KAJ1213670.1"/>
    </source>
</evidence>
<evidence type="ECO:0000256" key="1">
    <source>
        <dbReference type="SAM" id="MobiDB-lite"/>
    </source>
</evidence>
<feature type="compositionally biased region" description="Basic and acidic residues" evidence="1">
    <location>
        <begin position="30"/>
        <end position="39"/>
    </location>
</feature>